<dbReference type="Pfam" id="PF21747">
    <property type="entry name" value="YpoC"/>
    <property type="match status" value="1"/>
</dbReference>
<feature type="domain" description="YpoC-like" evidence="1">
    <location>
        <begin position="49"/>
        <end position="158"/>
    </location>
</feature>
<gene>
    <name evidence="2" type="ORF">GW534_01310</name>
</gene>
<evidence type="ECO:0000313" key="3">
    <source>
        <dbReference type="Proteomes" id="UP000743899"/>
    </source>
</evidence>
<accession>A0ABX0A1L6</accession>
<reference evidence="2 3" key="1">
    <citation type="submission" date="2020-01" db="EMBL/GenBank/DDBJ databases">
        <title>A novel Bacillus sp. from Pasinler.</title>
        <authorList>
            <person name="Adiguzel A."/>
            <person name="Ay H."/>
            <person name="Baltaci M.O."/>
        </authorList>
    </citation>
    <scope>NUCLEOTIDE SEQUENCE [LARGE SCALE GENOMIC DNA]</scope>
    <source>
        <strain evidence="2 3">P1</strain>
    </source>
</reference>
<protein>
    <recommendedName>
        <fullName evidence="1">YpoC-like domain-containing protein</fullName>
    </recommendedName>
</protein>
<name>A0ABX0A1L6_9BACI</name>
<evidence type="ECO:0000259" key="1">
    <source>
        <dbReference type="Pfam" id="PF21747"/>
    </source>
</evidence>
<dbReference type="EMBL" id="JAACYS010000003">
    <property type="protein sequence ID" value="NCU16416.1"/>
    <property type="molecule type" value="Genomic_DNA"/>
</dbReference>
<evidence type="ECO:0000313" key="2">
    <source>
        <dbReference type="EMBL" id="NCU16416.1"/>
    </source>
</evidence>
<sequence>MNDQMKQNNELQHPIFDKNGLNTKDLFPDEYNYLSRGNSINVYPWDNEEQSLKQLVNSWEELKVEIENGFHERKRDVIQTKMVEACSLYIKLLFWSNKKPVSLINLNDKLKNLTIKPINVVDRLTFILENPFLYPSFLQLSELFIEQQKAYYRNKIMSNKKE</sequence>
<comment type="caution">
    <text evidence="2">The sequence shown here is derived from an EMBL/GenBank/DDBJ whole genome shotgun (WGS) entry which is preliminary data.</text>
</comment>
<keyword evidence="3" id="KW-1185">Reference proteome</keyword>
<dbReference type="InterPro" id="IPR048427">
    <property type="entry name" value="YpoC"/>
</dbReference>
<dbReference type="Proteomes" id="UP000743899">
    <property type="component" value="Unassembled WGS sequence"/>
</dbReference>
<organism evidence="2 3">
    <name type="scientific">Pallidibacillus pasinlerensis</name>
    <dbReference type="NCBI Taxonomy" id="2703818"/>
    <lineage>
        <taxon>Bacteria</taxon>
        <taxon>Bacillati</taxon>
        <taxon>Bacillota</taxon>
        <taxon>Bacilli</taxon>
        <taxon>Bacillales</taxon>
        <taxon>Bacillaceae</taxon>
        <taxon>Pallidibacillus</taxon>
    </lineage>
</organism>
<proteinExistence type="predicted"/>